<sequence>MFTSGTAPSGPIDCQVQVRAHGDTVPAVAELAGERLVVRLTDPLRGVARGQTVVCYRPDMLAGDEVIASATIAETG</sequence>
<dbReference type="Pfam" id="PF20258">
    <property type="entry name" value="tRNA_Me_trans_C"/>
    <property type="match status" value="1"/>
</dbReference>
<evidence type="ECO:0000313" key="3">
    <source>
        <dbReference type="Proteomes" id="UP000238296"/>
    </source>
</evidence>
<dbReference type="Proteomes" id="UP000238296">
    <property type="component" value="Unassembled WGS sequence"/>
</dbReference>
<comment type="caution">
    <text evidence="2">The sequence shown here is derived from an EMBL/GenBank/DDBJ whole genome shotgun (WGS) entry which is preliminary data.</text>
</comment>
<keyword evidence="2" id="KW-0808">Transferase</keyword>
<dbReference type="EMBL" id="PPEA01001014">
    <property type="protein sequence ID" value="PQM44054.1"/>
    <property type="molecule type" value="Genomic_DNA"/>
</dbReference>
<feature type="domain" description="tRNA-specific 2-thiouridylase MnmA-like C-terminal" evidence="1">
    <location>
        <begin position="4"/>
        <end position="72"/>
    </location>
</feature>
<reference evidence="2 3" key="1">
    <citation type="journal article" date="2017" name="Int. J. Syst. Evol. Microbiol.">
        <title>Mycobacterium talmoniae sp. nov., a slowly growing mycobacterium isolated from human respiratory samples.</title>
        <authorList>
            <person name="Davidson R.M."/>
            <person name="DeGroote M.A."/>
            <person name="Marola J.L."/>
            <person name="Buss S."/>
            <person name="Jones V."/>
            <person name="McNeil M.R."/>
            <person name="Freifeld A.G."/>
            <person name="Elaine Epperson L."/>
            <person name="Hasan N.A."/>
            <person name="Jackson M."/>
            <person name="Iwen P.C."/>
            <person name="Salfinger M."/>
            <person name="Strong M."/>
        </authorList>
    </citation>
    <scope>NUCLEOTIDE SEQUENCE [LARGE SCALE GENOMIC DNA]</scope>
    <source>
        <strain evidence="2 3">ATCC BAA-2683</strain>
    </source>
</reference>
<dbReference type="EC" id="2.8.1.13" evidence="2"/>
<dbReference type="GO" id="GO:0103016">
    <property type="term" value="F:tRNA-uridine 2-sulfurtransferase activity"/>
    <property type="evidence" value="ECO:0007669"/>
    <property type="project" value="UniProtKB-EC"/>
</dbReference>
<name>A0A2S8BBM7_9MYCO</name>
<evidence type="ECO:0000259" key="1">
    <source>
        <dbReference type="Pfam" id="PF20258"/>
    </source>
</evidence>
<protein>
    <submittedName>
        <fullName evidence="2">tRNA-specific 2-thiouridylase MnmA</fullName>
        <ecNumber evidence="2">2.8.1.13</ecNumber>
    </submittedName>
</protein>
<evidence type="ECO:0000313" key="2">
    <source>
        <dbReference type="EMBL" id="PQM44054.1"/>
    </source>
</evidence>
<gene>
    <name evidence="2" type="primary">mnmA</name>
    <name evidence="2" type="ORF">C1Y40_05786</name>
</gene>
<organism evidence="2 3">
    <name type="scientific">Mycobacterium talmoniae</name>
    <dbReference type="NCBI Taxonomy" id="1858794"/>
    <lineage>
        <taxon>Bacteria</taxon>
        <taxon>Bacillati</taxon>
        <taxon>Actinomycetota</taxon>
        <taxon>Actinomycetes</taxon>
        <taxon>Mycobacteriales</taxon>
        <taxon>Mycobacteriaceae</taxon>
        <taxon>Mycobacterium</taxon>
    </lineage>
</organism>
<dbReference type="AlphaFoldDB" id="A0A2S8BBM7"/>
<dbReference type="InterPro" id="IPR046885">
    <property type="entry name" value="MnmA-like_C"/>
</dbReference>
<accession>A0A2S8BBM7</accession>
<proteinExistence type="predicted"/>
<dbReference type="Gene3D" id="2.40.30.10">
    <property type="entry name" value="Translation factors"/>
    <property type="match status" value="1"/>
</dbReference>